<accession>A0A2G8TBE4</accession>
<organism evidence="2 3">
    <name type="scientific">Massilia eurypsychrophila</name>
    <dbReference type="NCBI Taxonomy" id="1485217"/>
    <lineage>
        <taxon>Bacteria</taxon>
        <taxon>Pseudomonadati</taxon>
        <taxon>Pseudomonadota</taxon>
        <taxon>Betaproteobacteria</taxon>
        <taxon>Burkholderiales</taxon>
        <taxon>Oxalobacteraceae</taxon>
        <taxon>Telluria group</taxon>
        <taxon>Massilia</taxon>
    </lineage>
</organism>
<gene>
    <name evidence="2" type="ORF">CR105_21760</name>
</gene>
<dbReference type="Gene3D" id="2.40.10.220">
    <property type="entry name" value="predicted glycosyltransferase like domains"/>
    <property type="match status" value="1"/>
</dbReference>
<dbReference type="GO" id="GO:0035438">
    <property type="term" value="F:cyclic-di-GMP binding"/>
    <property type="evidence" value="ECO:0007669"/>
    <property type="project" value="InterPro"/>
</dbReference>
<feature type="domain" description="PilZ" evidence="1">
    <location>
        <begin position="4"/>
        <end position="104"/>
    </location>
</feature>
<dbReference type="Proteomes" id="UP000230390">
    <property type="component" value="Unassembled WGS sequence"/>
</dbReference>
<sequence length="105" mass="11578">MFNEQRTSPRKVLKARALVTFDGAAPLAARTVDVGGNGLCLTYPQPMPVGECALSFEVSLEGKLHTIRTRSKALYCIFSNGEYKIGFQFLSLDLAAMTLLAKYMR</sequence>
<dbReference type="Pfam" id="PF07238">
    <property type="entry name" value="PilZ"/>
    <property type="match status" value="1"/>
</dbReference>
<dbReference type="OrthoDB" id="8811313at2"/>
<protein>
    <submittedName>
        <fullName evidence="2">PilZ domain-containing protein</fullName>
    </submittedName>
</protein>
<keyword evidence="3" id="KW-1185">Reference proteome</keyword>
<name>A0A2G8TBE4_9BURK</name>
<reference evidence="2 3" key="1">
    <citation type="submission" date="2017-10" db="EMBL/GenBank/DDBJ databases">
        <title>Massilia psychrophilum sp. nov., a novel purple-pigmented bacterium isolated from Tianshan glacier, Xinjiang Municipality, China.</title>
        <authorList>
            <person name="Wang H."/>
        </authorList>
    </citation>
    <scope>NUCLEOTIDE SEQUENCE [LARGE SCALE GENOMIC DNA]</scope>
    <source>
        <strain evidence="2 3">JCM 30074</strain>
    </source>
</reference>
<evidence type="ECO:0000259" key="1">
    <source>
        <dbReference type="Pfam" id="PF07238"/>
    </source>
</evidence>
<dbReference type="SUPFAM" id="SSF141371">
    <property type="entry name" value="PilZ domain-like"/>
    <property type="match status" value="1"/>
</dbReference>
<evidence type="ECO:0000313" key="2">
    <source>
        <dbReference type="EMBL" id="PIL42998.1"/>
    </source>
</evidence>
<proteinExistence type="predicted"/>
<dbReference type="InterPro" id="IPR009875">
    <property type="entry name" value="PilZ_domain"/>
</dbReference>
<comment type="caution">
    <text evidence="2">The sequence shown here is derived from an EMBL/GenBank/DDBJ whole genome shotgun (WGS) entry which is preliminary data.</text>
</comment>
<dbReference type="AlphaFoldDB" id="A0A2G8TBE4"/>
<evidence type="ECO:0000313" key="3">
    <source>
        <dbReference type="Proteomes" id="UP000230390"/>
    </source>
</evidence>
<dbReference type="EMBL" id="PDOC01000018">
    <property type="protein sequence ID" value="PIL42998.1"/>
    <property type="molecule type" value="Genomic_DNA"/>
</dbReference>
<dbReference type="RefSeq" id="WP_099792149.1">
    <property type="nucleotide sequence ID" value="NZ_JBHLYV010000018.1"/>
</dbReference>